<organism evidence="12 13">
    <name type="scientific">Candidatus Thalassospirochaeta sargassi</name>
    <dbReference type="NCBI Taxonomy" id="3119039"/>
    <lineage>
        <taxon>Bacteria</taxon>
        <taxon>Pseudomonadati</taxon>
        <taxon>Spirochaetota</taxon>
        <taxon>Spirochaetia</taxon>
        <taxon>Spirochaetales</taxon>
        <taxon>Spirochaetaceae</taxon>
        <taxon>Candidatus Thalassospirochaeta</taxon>
    </lineage>
</organism>
<evidence type="ECO:0000256" key="6">
    <source>
        <dbReference type="ARBA" id="ARBA00022840"/>
    </source>
</evidence>
<feature type="domain" description="Carbohydrate kinase FGGY N-terminal" evidence="10">
    <location>
        <begin position="3"/>
        <end position="245"/>
    </location>
</feature>
<keyword evidence="3 8" id="KW-0808">Transferase</keyword>
<dbReference type="SUPFAM" id="SSF53067">
    <property type="entry name" value="Actin-like ATPase domain"/>
    <property type="match status" value="2"/>
</dbReference>
<dbReference type="PROSITE" id="PS00445">
    <property type="entry name" value="FGGY_KINASES_2"/>
    <property type="match status" value="1"/>
</dbReference>
<dbReference type="InterPro" id="IPR000577">
    <property type="entry name" value="Carb_kinase_FGGY"/>
</dbReference>
<proteinExistence type="inferred from homology"/>
<dbReference type="GO" id="GO:0005997">
    <property type="term" value="P:xylulose metabolic process"/>
    <property type="evidence" value="ECO:0007669"/>
    <property type="project" value="InterPro"/>
</dbReference>
<evidence type="ECO:0000256" key="1">
    <source>
        <dbReference type="ARBA" id="ARBA00009156"/>
    </source>
</evidence>
<dbReference type="InterPro" id="IPR050406">
    <property type="entry name" value="FGGY_Carb_Kinase"/>
</dbReference>
<evidence type="ECO:0000256" key="5">
    <source>
        <dbReference type="ARBA" id="ARBA00022777"/>
    </source>
</evidence>
<feature type="domain" description="Carbohydrate kinase FGGY C-terminal" evidence="11">
    <location>
        <begin position="255"/>
        <end position="440"/>
    </location>
</feature>
<evidence type="ECO:0000313" key="13">
    <source>
        <dbReference type="Proteomes" id="UP001221217"/>
    </source>
</evidence>
<dbReference type="GO" id="GO:0042732">
    <property type="term" value="P:D-xylose metabolic process"/>
    <property type="evidence" value="ECO:0007669"/>
    <property type="project" value="UniProtKB-KW"/>
</dbReference>
<dbReference type="GO" id="GO:0004856">
    <property type="term" value="F:D-xylulokinase activity"/>
    <property type="evidence" value="ECO:0007669"/>
    <property type="project" value="UniProtKB-EC"/>
</dbReference>
<evidence type="ECO:0000313" key="12">
    <source>
        <dbReference type="EMBL" id="MDC7228323.1"/>
    </source>
</evidence>
<keyword evidence="5 8" id="KW-0418">Kinase</keyword>
<comment type="catalytic activity">
    <reaction evidence="9">
        <text>D-xylulose + ATP = D-xylulose 5-phosphate + ADP + H(+)</text>
        <dbReference type="Rhea" id="RHEA:10964"/>
        <dbReference type="ChEBI" id="CHEBI:15378"/>
        <dbReference type="ChEBI" id="CHEBI:17140"/>
        <dbReference type="ChEBI" id="CHEBI:30616"/>
        <dbReference type="ChEBI" id="CHEBI:57737"/>
        <dbReference type="ChEBI" id="CHEBI:456216"/>
        <dbReference type="EC" id="2.7.1.17"/>
    </reaction>
</comment>
<protein>
    <recommendedName>
        <fullName evidence="9">Xylulose kinase</fullName>
        <shortName evidence="9">Xylulokinase</shortName>
        <ecNumber evidence="9">2.7.1.17</ecNumber>
    </recommendedName>
</protein>
<dbReference type="AlphaFoldDB" id="A0AAJ1II50"/>
<keyword evidence="7 9" id="KW-0119">Carbohydrate metabolism</keyword>
<reference evidence="12 13" key="1">
    <citation type="submission" date="2022-12" db="EMBL/GenBank/DDBJ databases">
        <title>Metagenome assembled genome from gulf of manar.</title>
        <authorList>
            <person name="Kohli P."/>
            <person name="Pk S."/>
            <person name="Venkata Ramana C."/>
            <person name="Sasikala C."/>
        </authorList>
    </citation>
    <scope>NUCLEOTIDE SEQUENCE [LARGE SCALE GENOMIC DNA]</scope>
    <source>
        <strain evidence="12">JB008</strain>
    </source>
</reference>
<evidence type="ECO:0000256" key="7">
    <source>
        <dbReference type="ARBA" id="ARBA00023277"/>
    </source>
</evidence>
<dbReference type="Pfam" id="PF02782">
    <property type="entry name" value="FGGY_C"/>
    <property type="match status" value="1"/>
</dbReference>
<sequence>MKYILAHDLGTSGNKATLFAEDGKLVKSVTKSYDTVYKNGNWAEQNPEDWWTAVCQSSNELLDGVDTSSLACVAFSGQMMGCLCVDKDGTPLRPHILYCDQRAETETEALVNKLGADAVYEISGHRPSASYIIEKLMWVKNNEPDIYANTAKILNAKDYMNYRLTGRMVTDYNDASGSNAFDLKALDWSGTIIDAAEIEPDIFPEAVPSIEIIGTITKAASEATGIPEGVPVAAGAGDGGCATVGAGSVKPGATYCYLGSSSWISTTSTAPIPDAEKKTFTWAHPVPGYYQPCGTMQTAGSSYAWLRDQLAGGGAYEDINKIMAGSPAGANGVIFLPYMLGERSPRWNPDARGAFIGMSLETKQADIYRSVLEGVSMNLDIILKVMQAGIRIDDILLIGGGAKGALWRQILADIFGIPVKVPAYLEEATSMGAAIIGGVGAGVFSGFDAAERFVRITGITEPVAANSAVYEKIKPVFDMSYTSLESGGVFDEIVKLG</sequence>
<keyword evidence="4 9" id="KW-0547">Nucleotide-binding</keyword>
<dbReference type="PANTHER" id="PTHR43095:SF5">
    <property type="entry name" value="XYLULOSE KINASE"/>
    <property type="match status" value="1"/>
</dbReference>
<dbReference type="InterPro" id="IPR043129">
    <property type="entry name" value="ATPase_NBD"/>
</dbReference>
<comment type="similarity">
    <text evidence="1 8">Belongs to the FGGY kinase family.</text>
</comment>
<dbReference type="Proteomes" id="UP001221217">
    <property type="component" value="Unassembled WGS sequence"/>
</dbReference>
<evidence type="ECO:0000259" key="11">
    <source>
        <dbReference type="Pfam" id="PF02782"/>
    </source>
</evidence>
<evidence type="ECO:0000256" key="4">
    <source>
        <dbReference type="ARBA" id="ARBA00022741"/>
    </source>
</evidence>
<dbReference type="Pfam" id="PF00370">
    <property type="entry name" value="FGGY_N"/>
    <property type="match status" value="1"/>
</dbReference>
<evidence type="ECO:0000256" key="2">
    <source>
        <dbReference type="ARBA" id="ARBA00022629"/>
    </source>
</evidence>
<dbReference type="Gene3D" id="3.30.420.40">
    <property type="match status" value="2"/>
</dbReference>
<dbReference type="InterPro" id="IPR006000">
    <property type="entry name" value="Xylulokinase"/>
</dbReference>
<evidence type="ECO:0000259" key="10">
    <source>
        <dbReference type="Pfam" id="PF00370"/>
    </source>
</evidence>
<name>A0AAJ1II50_9SPIO</name>
<gene>
    <name evidence="9 12" type="primary">xylB</name>
    <name evidence="12" type="ORF">PQJ61_16290</name>
</gene>
<dbReference type="InterPro" id="IPR018483">
    <property type="entry name" value="Carb_kinase_FGGY_CS"/>
</dbReference>
<keyword evidence="6 9" id="KW-0067">ATP-binding</keyword>
<dbReference type="EMBL" id="JAQQAL010000044">
    <property type="protein sequence ID" value="MDC7228323.1"/>
    <property type="molecule type" value="Genomic_DNA"/>
</dbReference>
<dbReference type="InterPro" id="IPR018484">
    <property type="entry name" value="FGGY_N"/>
</dbReference>
<dbReference type="EC" id="2.7.1.17" evidence="9"/>
<dbReference type="CDD" id="cd07805">
    <property type="entry name" value="ASKHA_NBD_FGGY_CvXK-like"/>
    <property type="match status" value="1"/>
</dbReference>
<evidence type="ECO:0000256" key="9">
    <source>
        <dbReference type="RuleBase" id="RU364073"/>
    </source>
</evidence>
<dbReference type="NCBIfam" id="TIGR01312">
    <property type="entry name" value="XylB"/>
    <property type="match status" value="1"/>
</dbReference>
<dbReference type="PIRSF" id="PIRSF000538">
    <property type="entry name" value="GlpK"/>
    <property type="match status" value="1"/>
</dbReference>
<accession>A0AAJ1II50</accession>
<dbReference type="GO" id="GO:0005524">
    <property type="term" value="F:ATP binding"/>
    <property type="evidence" value="ECO:0007669"/>
    <property type="project" value="UniProtKB-KW"/>
</dbReference>
<evidence type="ECO:0000256" key="8">
    <source>
        <dbReference type="RuleBase" id="RU003733"/>
    </source>
</evidence>
<dbReference type="PANTHER" id="PTHR43095">
    <property type="entry name" value="SUGAR KINASE"/>
    <property type="match status" value="1"/>
</dbReference>
<keyword evidence="2 9" id="KW-0859">Xylose metabolism</keyword>
<evidence type="ECO:0000256" key="3">
    <source>
        <dbReference type="ARBA" id="ARBA00022679"/>
    </source>
</evidence>
<comment type="caution">
    <text evidence="12">The sequence shown here is derived from an EMBL/GenBank/DDBJ whole genome shotgun (WGS) entry which is preliminary data.</text>
</comment>
<dbReference type="InterPro" id="IPR018485">
    <property type="entry name" value="FGGY_C"/>
</dbReference>